<reference evidence="4 5" key="1">
    <citation type="journal article" date="2024" name="bioRxiv">
        <title>A reference genome for Trichogramma kaykai: A tiny desert-dwelling parasitoid wasp with competing sex-ratio distorters.</title>
        <authorList>
            <person name="Culotta J."/>
            <person name="Lindsey A.R."/>
        </authorList>
    </citation>
    <scope>NUCLEOTIDE SEQUENCE [LARGE SCALE GENOMIC DNA]</scope>
    <source>
        <strain evidence="4 5">KSX58</strain>
    </source>
</reference>
<evidence type="ECO:0000313" key="5">
    <source>
        <dbReference type="Proteomes" id="UP001627154"/>
    </source>
</evidence>
<feature type="repeat" description="ANK" evidence="3">
    <location>
        <begin position="24"/>
        <end position="56"/>
    </location>
</feature>
<name>A0ABD2WCQ6_9HYME</name>
<dbReference type="AlphaFoldDB" id="A0ABD2WCQ6"/>
<dbReference type="PROSITE" id="PS50088">
    <property type="entry name" value="ANK_REPEAT"/>
    <property type="match status" value="2"/>
</dbReference>
<evidence type="ECO:0000256" key="3">
    <source>
        <dbReference type="PROSITE-ProRule" id="PRU00023"/>
    </source>
</evidence>
<dbReference type="Gene3D" id="1.25.40.20">
    <property type="entry name" value="Ankyrin repeat-containing domain"/>
    <property type="match status" value="1"/>
</dbReference>
<dbReference type="PROSITE" id="PS50297">
    <property type="entry name" value="ANK_REP_REGION"/>
    <property type="match status" value="2"/>
</dbReference>
<dbReference type="InterPro" id="IPR002110">
    <property type="entry name" value="Ankyrin_rpt"/>
</dbReference>
<comment type="caution">
    <text evidence="4">The sequence shown here is derived from an EMBL/GenBank/DDBJ whole genome shotgun (WGS) entry which is preliminary data.</text>
</comment>
<proteinExistence type="predicted"/>
<evidence type="ECO:0000313" key="4">
    <source>
        <dbReference type="EMBL" id="KAL3390304.1"/>
    </source>
</evidence>
<protein>
    <submittedName>
        <fullName evidence="4">Uncharacterized protein</fullName>
    </submittedName>
</protein>
<dbReference type="EMBL" id="JBJJXI010000120">
    <property type="protein sequence ID" value="KAL3390304.1"/>
    <property type="molecule type" value="Genomic_DNA"/>
</dbReference>
<dbReference type="Pfam" id="PF12796">
    <property type="entry name" value="Ank_2"/>
    <property type="match status" value="1"/>
</dbReference>
<dbReference type="InterPro" id="IPR036770">
    <property type="entry name" value="Ankyrin_rpt-contain_sf"/>
</dbReference>
<dbReference type="PANTHER" id="PTHR24198:SF165">
    <property type="entry name" value="ANKYRIN REPEAT-CONTAINING PROTEIN-RELATED"/>
    <property type="match status" value="1"/>
</dbReference>
<keyword evidence="5" id="KW-1185">Reference proteome</keyword>
<evidence type="ECO:0000256" key="1">
    <source>
        <dbReference type="ARBA" id="ARBA00022737"/>
    </source>
</evidence>
<organism evidence="4 5">
    <name type="scientific">Trichogramma kaykai</name>
    <dbReference type="NCBI Taxonomy" id="54128"/>
    <lineage>
        <taxon>Eukaryota</taxon>
        <taxon>Metazoa</taxon>
        <taxon>Ecdysozoa</taxon>
        <taxon>Arthropoda</taxon>
        <taxon>Hexapoda</taxon>
        <taxon>Insecta</taxon>
        <taxon>Pterygota</taxon>
        <taxon>Neoptera</taxon>
        <taxon>Endopterygota</taxon>
        <taxon>Hymenoptera</taxon>
        <taxon>Apocrita</taxon>
        <taxon>Proctotrupomorpha</taxon>
        <taxon>Chalcidoidea</taxon>
        <taxon>Trichogrammatidae</taxon>
        <taxon>Trichogramma</taxon>
    </lineage>
</organism>
<accession>A0ABD2WCQ6</accession>
<dbReference type="Proteomes" id="UP001627154">
    <property type="component" value="Unassembled WGS sequence"/>
</dbReference>
<dbReference type="PANTHER" id="PTHR24198">
    <property type="entry name" value="ANKYRIN REPEAT AND PROTEIN KINASE DOMAIN-CONTAINING PROTEIN"/>
    <property type="match status" value="1"/>
</dbReference>
<gene>
    <name evidence="4" type="ORF">TKK_014841</name>
</gene>
<evidence type="ECO:0000256" key="2">
    <source>
        <dbReference type="ARBA" id="ARBA00023043"/>
    </source>
</evidence>
<keyword evidence="1" id="KW-0677">Repeat</keyword>
<sequence length="316" mass="36533">MAELFFAVDNKKHQPVQIDARDKSGNTPLHLALDYCLKLTACILLRRGADVNLVNAEGLTPLHIICRKDYDAELVKIYFEITDDILLKQQLNAVDKKGRTPLQLAVANLLPDVVEFLLDHGADLSEFVFPSESDLNEEFELQDYNMISDSKLRLASGMLACVELLEKRGYKLDRSDALAIMNLFAQQNVFENQTDLDQSWYDDESFARETKEIEVRPDLSLYDFVRSPPEEATKLLTYMEYFRFSRSKYSRYHRQASREACTAPLCQILSRGFFQRWSMDPVMELIRYQLPILCCYMIIQQLSNKDLLNICLALRA</sequence>
<feature type="repeat" description="ANK" evidence="3">
    <location>
        <begin position="97"/>
        <end position="125"/>
    </location>
</feature>
<keyword evidence="2 3" id="KW-0040">ANK repeat</keyword>
<dbReference type="SMART" id="SM00248">
    <property type="entry name" value="ANK"/>
    <property type="match status" value="3"/>
</dbReference>
<dbReference type="SUPFAM" id="SSF48403">
    <property type="entry name" value="Ankyrin repeat"/>
    <property type="match status" value="1"/>
</dbReference>